<evidence type="ECO:0000313" key="3">
    <source>
        <dbReference type="Proteomes" id="UP000705867"/>
    </source>
</evidence>
<dbReference type="EMBL" id="JAIOIV010000014">
    <property type="protein sequence ID" value="MBZ0154799.1"/>
    <property type="molecule type" value="Genomic_DNA"/>
</dbReference>
<dbReference type="InterPro" id="IPR001763">
    <property type="entry name" value="Rhodanese-like_dom"/>
</dbReference>
<name>A0A953J7U8_9BACT</name>
<gene>
    <name evidence="2" type="ORF">K8I29_01120</name>
</gene>
<protein>
    <submittedName>
        <fullName evidence="2">Rhodanese-like domain-containing protein</fullName>
    </submittedName>
</protein>
<reference evidence="2" key="1">
    <citation type="journal article" date="2021" name="bioRxiv">
        <title>Unraveling nitrogen, sulfur and carbon metabolic pathways and microbial community transcriptional responses to substrate deprivation and toxicity stresses in a bioreactor mimicking anoxic brackish coastal sediment conditions.</title>
        <authorList>
            <person name="Martins P.D."/>
            <person name="Echeveste M.J."/>
            <person name="Arshad A."/>
            <person name="Kurth J."/>
            <person name="Ouboter H."/>
            <person name="Jetten M.S.M."/>
            <person name="Welte C.U."/>
        </authorList>
    </citation>
    <scope>NUCLEOTIDE SEQUENCE</scope>
    <source>
        <strain evidence="2">MAG_39</strain>
    </source>
</reference>
<dbReference type="Gene3D" id="3.40.250.10">
    <property type="entry name" value="Rhodanese-like domain"/>
    <property type="match status" value="1"/>
</dbReference>
<sequence length="197" mass="21461">MGKSRFIAMIVALTVAGVFLGGAMVWAAEMPQKPKIAPPCKQCHKPDENILRGTFTSVSNKANTIQVQVGPATWLVTYDDDTKLVGADKWSKIPKEKEIGVAITQKEGALYAASVTLKPPAKIPESQLIKVDEVAKLAALEPERGNFVLVDSRPAARYVEGHIPGAINLYDAEFDKLKDRLPKEKDKLVVFYCAGPT</sequence>
<comment type="caution">
    <text evidence="2">The sequence shown here is derived from an EMBL/GenBank/DDBJ whole genome shotgun (WGS) entry which is preliminary data.</text>
</comment>
<reference evidence="2" key="2">
    <citation type="submission" date="2021-08" db="EMBL/GenBank/DDBJ databases">
        <authorList>
            <person name="Dalcin Martins P."/>
        </authorList>
    </citation>
    <scope>NUCLEOTIDE SEQUENCE</scope>
    <source>
        <strain evidence="2">MAG_39</strain>
    </source>
</reference>
<evidence type="ECO:0000313" key="2">
    <source>
        <dbReference type="EMBL" id="MBZ0154799.1"/>
    </source>
</evidence>
<dbReference type="PROSITE" id="PS50206">
    <property type="entry name" value="RHODANESE_3"/>
    <property type="match status" value="1"/>
</dbReference>
<accession>A0A953J7U8</accession>
<dbReference type="InterPro" id="IPR036873">
    <property type="entry name" value="Rhodanese-like_dom_sf"/>
</dbReference>
<dbReference type="CDD" id="cd00158">
    <property type="entry name" value="RHOD"/>
    <property type="match status" value="1"/>
</dbReference>
<feature type="domain" description="Rhodanese" evidence="1">
    <location>
        <begin position="143"/>
        <end position="195"/>
    </location>
</feature>
<evidence type="ECO:0000259" key="1">
    <source>
        <dbReference type="PROSITE" id="PS50206"/>
    </source>
</evidence>
<dbReference type="SUPFAM" id="SSF52821">
    <property type="entry name" value="Rhodanese/Cell cycle control phosphatase"/>
    <property type="match status" value="1"/>
</dbReference>
<dbReference type="PROSITE" id="PS00380">
    <property type="entry name" value="RHODANESE_1"/>
    <property type="match status" value="1"/>
</dbReference>
<dbReference type="Proteomes" id="UP000705867">
    <property type="component" value="Unassembled WGS sequence"/>
</dbReference>
<dbReference type="AlphaFoldDB" id="A0A953J7U8"/>
<dbReference type="Pfam" id="PF00581">
    <property type="entry name" value="Rhodanese"/>
    <property type="match status" value="1"/>
</dbReference>
<proteinExistence type="predicted"/>
<organism evidence="2 3">
    <name type="scientific">Candidatus Nitrobium versatile</name>
    <dbReference type="NCBI Taxonomy" id="2884831"/>
    <lineage>
        <taxon>Bacteria</taxon>
        <taxon>Pseudomonadati</taxon>
        <taxon>Nitrospirota</taxon>
        <taxon>Nitrospiria</taxon>
        <taxon>Nitrospirales</taxon>
        <taxon>Nitrospiraceae</taxon>
        <taxon>Candidatus Nitrobium</taxon>
    </lineage>
</organism>
<dbReference type="InterPro" id="IPR001307">
    <property type="entry name" value="Thiosulphate_STrfase_CS"/>
</dbReference>
<dbReference type="GO" id="GO:0004792">
    <property type="term" value="F:thiosulfate-cyanide sulfurtransferase activity"/>
    <property type="evidence" value="ECO:0007669"/>
    <property type="project" value="InterPro"/>
</dbReference>